<dbReference type="EMBL" id="JAHWQX010000004">
    <property type="protein sequence ID" value="MBW3098980.1"/>
    <property type="molecule type" value="Genomic_DNA"/>
</dbReference>
<gene>
    <name evidence="3" type="ORF">KY465_16995</name>
</gene>
<name>A0ABS6WSR6_9HYPH</name>
<organism evidence="3 4">
    <name type="scientific">Pseudohoeflea coraliihabitans</name>
    <dbReference type="NCBI Taxonomy" id="2860393"/>
    <lineage>
        <taxon>Bacteria</taxon>
        <taxon>Pseudomonadati</taxon>
        <taxon>Pseudomonadota</taxon>
        <taxon>Alphaproteobacteria</taxon>
        <taxon>Hyphomicrobiales</taxon>
        <taxon>Rhizobiaceae</taxon>
        <taxon>Pseudohoeflea</taxon>
    </lineage>
</organism>
<sequence>MAGWRRQLLPTLAVMLHFSAAVMLAVAGGTYAHGAATPHEHIAADSVSALPAAGSAFTADVVVSASDAHDHAMSGSPADDAESASLHCGAPILLPPAEQTLGAHTGQQLWRGSNDRLLPHYTAHDPPPPRPLS</sequence>
<evidence type="ECO:0000313" key="4">
    <source>
        <dbReference type="Proteomes" id="UP001430804"/>
    </source>
</evidence>
<keyword evidence="4" id="KW-1185">Reference proteome</keyword>
<feature type="region of interest" description="Disordered" evidence="1">
    <location>
        <begin position="68"/>
        <end position="89"/>
    </location>
</feature>
<keyword evidence="2" id="KW-0732">Signal</keyword>
<feature type="chain" id="PRO_5047330741" evidence="2">
    <location>
        <begin position="28"/>
        <end position="133"/>
    </location>
</feature>
<accession>A0ABS6WSR6</accession>
<evidence type="ECO:0000256" key="2">
    <source>
        <dbReference type="SAM" id="SignalP"/>
    </source>
</evidence>
<dbReference type="RefSeq" id="WP_219203272.1">
    <property type="nucleotide sequence ID" value="NZ_JAHWQX010000004.1"/>
</dbReference>
<protein>
    <submittedName>
        <fullName evidence="3">Uncharacterized protein</fullName>
    </submittedName>
</protein>
<dbReference type="Proteomes" id="UP001430804">
    <property type="component" value="Unassembled WGS sequence"/>
</dbReference>
<evidence type="ECO:0000313" key="3">
    <source>
        <dbReference type="EMBL" id="MBW3098980.1"/>
    </source>
</evidence>
<comment type="caution">
    <text evidence="3">The sequence shown here is derived from an EMBL/GenBank/DDBJ whole genome shotgun (WGS) entry which is preliminary data.</text>
</comment>
<evidence type="ECO:0000256" key="1">
    <source>
        <dbReference type="SAM" id="MobiDB-lite"/>
    </source>
</evidence>
<proteinExistence type="predicted"/>
<feature type="signal peptide" evidence="2">
    <location>
        <begin position="1"/>
        <end position="27"/>
    </location>
</feature>
<reference evidence="3" key="1">
    <citation type="submission" date="2021-07" db="EMBL/GenBank/DDBJ databases">
        <title>Pseudohoeflea marina sp. nov. a polyhydroxyalcanoate-producing bacterium.</title>
        <authorList>
            <person name="Zheng W."/>
            <person name="Yu S."/>
            <person name="Huang Y."/>
        </authorList>
    </citation>
    <scope>NUCLEOTIDE SEQUENCE</scope>
    <source>
        <strain evidence="3">DP4N28-3</strain>
    </source>
</reference>